<feature type="transmembrane region" description="Helical" evidence="7">
    <location>
        <begin position="446"/>
        <end position="471"/>
    </location>
</feature>
<evidence type="ECO:0000256" key="4">
    <source>
        <dbReference type="ARBA" id="ARBA00022692"/>
    </source>
</evidence>
<dbReference type="GO" id="GO:0005886">
    <property type="term" value="C:plasma membrane"/>
    <property type="evidence" value="ECO:0007669"/>
    <property type="project" value="UniProtKB-SubCell"/>
</dbReference>
<dbReference type="SUPFAM" id="SSF118215">
    <property type="entry name" value="Proton glutamate symport protein"/>
    <property type="match status" value="1"/>
</dbReference>
<gene>
    <name evidence="9" type="primary">Aste57867_21976</name>
    <name evidence="8" type="ORF">As57867_021907</name>
    <name evidence="9" type="ORF">ASTE57867_21976</name>
</gene>
<evidence type="ECO:0000256" key="2">
    <source>
        <dbReference type="ARBA" id="ARBA00022448"/>
    </source>
</evidence>
<dbReference type="OrthoDB" id="5877963at2759"/>
<feature type="transmembrane region" description="Helical" evidence="7">
    <location>
        <begin position="143"/>
        <end position="168"/>
    </location>
</feature>
<keyword evidence="4 7" id="KW-0812">Transmembrane</keyword>
<reference evidence="9 10" key="1">
    <citation type="submission" date="2019-03" db="EMBL/GenBank/DDBJ databases">
        <authorList>
            <person name="Gaulin E."/>
            <person name="Dumas B."/>
        </authorList>
    </citation>
    <scope>NUCLEOTIDE SEQUENCE [LARGE SCALE GENOMIC DNA]</scope>
    <source>
        <strain evidence="9">CBS 568.67</strain>
    </source>
</reference>
<proteinExistence type="inferred from homology"/>
<evidence type="ECO:0000256" key="1">
    <source>
        <dbReference type="ARBA" id="ARBA00004651"/>
    </source>
</evidence>
<keyword evidence="5 7" id="KW-1133">Transmembrane helix</keyword>
<protein>
    <recommendedName>
        <fullName evidence="7">Amino acid transporter</fullName>
    </recommendedName>
</protein>
<sequence>MSFISLETSGSVYQTGLTHDMDSSAISESALPIMENKPVVPPAEPKDEVDHEGLVDRSKWISWYLGAPGTLFGTVVGIVLVLCLQQVPSIAQYARENAGFGDYFHAFGALYFRALSCVTIPLAFVNVTMCVADIVASKMKLKLRLLSLTCVATVLAIGQGALWCHFFSQHFNGSPYILSGSVHGSSIADLEFACPNSTAMLLQNSTTNELYCGSGAPSTTEFVTTSPLWALRPSVVQILNFADAFDEITNAIYLLIPDNMVSMLENNNVVGLATLAILFGIAFGVSSRRNKGDYRPVDILRELHAIFKTMLAYVTAVTPIAIMPLFAAPLLAGTHSVSVDGPRLLVFLGTFLLAGAIHCLIVLPVLLVVFTGTNPYRFFKTVKDALFYGFSCSSSSKSVPVATRSMDTLSGNRNVARLSASIGTCINKSGGALYVSMALVWTFRNAGLYAEVTFVKMCVICVLSFVASLAIPPVRTGGVAIVISLFTFLSGVPITYSYSFLLVAECLLDPLATVMNLWGNLLVARITSFTR</sequence>
<evidence type="ECO:0000313" key="8">
    <source>
        <dbReference type="EMBL" id="KAF0686190.1"/>
    </source>
</evidence>
<comment type="subcellular location">
    <subcellularLocation>
        <location evidence="1">Cell membrane</location>
        <topology evidence="1">Multi-pass membrane protein</topology>
    </subcellularLocation>
    <subcellularLocation>
        <location evidence="7">Membrane</location>
        <topology evidence="7">Multi-pass membrane protein</topology>
    </subcellularLocation>
</comment>
<keyword evidence="2 7" id="KW-0813">Transport</keyword>
<feature type="transmembrane region" description="Helical" evidence="7">
    <location>
        <begin position="63"/>
        <end position="87"/>
    </location>
</feature>
<evidence type="ECO:0000256" key="6">
    <source>
        <dbReference type="ARBA" id="ARBA00023136"/>
    </source>
</evidence>
<keyword evidence="6 7" id="KW-0472">Membrane</keyword>
<dbReference type="AlphaFoldDB" id="A0A485LKA8"/>
<dbReference type="Gene3D" id="1.10.3860.10">
    <property type="entry name" value="Sodium:dicarboxylate symporter"/>
    <property type="match status" value="1"/>
</dbReference>
<accession>A0A485LKA8</accession>
<feature type="transmembrane region" description="Helical" evidence="7">
    <location>
        <begin position="344"/>
        <end position="370"/>
    </location>
</feature>
<evidence type="ECO:0000313" key="10">
    <source>
        <dbReference type="Proteomes" id="UP000332933"/>
    </source>
</evidence>
<dbReference type="Pfam" id="PF00375">
    <property type="entry name" value="SDF"/>
    <property type="match status" value="1"/>
</dbReference>
<dbReference type="PANTHER" id="PTHR42865">
    <property type="entry name" value="PROTON/GLUTAMATE-ASPARTATE SYMPORTER"/>
    <property type="match status" value="1"/>
</dbReference>
<organism evidence="9 10">
    <name type="scientific">Aphanomyces stellatus</name>
    <dbReference type="NCBI Taxonomy" id="120398"/>
    <lineage>
        <taxon>Eukaryota</taxon>
        <taxon>Sar</taxon>
        <taxon>Stramenopiles</taxon>
        <taxon>Oomycota</taxon>
        <taxon>Saprolegniomycetes</taxon>
        <taxon>Saprolegniales</taxon>
        <taxon>Verrucalvaceae</taxon>
        <taxon>Aphanomyces</taxon>
    </lineage>
</organism>
<feature type="transmembrane region" description="Helical" evidence="7">
    <location>
        <begin position="310"/>
        <end position="332"/>
    </location>
</feature>
<dbReference type="EMBL" id="VJMH01007013">
    <property type="protein sequence ID" value="KAF0686190.1"/>
    <property type="molecule type" value="Genomic_DNA"/>
</dbReference>
<dbReference type="GO" id="GO:0015293">
    <property type="term" value="F:symporter activity"/>
    <property type="evidence" value="ECO:0007669"/>
    <property type="project" value="UniProtKB-UniRule"/>
</dbReference>
<feature type="transmembrane region" description="Helical" evidence="7">
    <location>
        <begin position="477"/>
        <end position="498"/>
    </location>
</feature>
<keyword evidence="7" id="KW-0769">Symport</keyword>
<dbReference type="EMBL" id="CAADRA010007039">
    <property type="protein sequence ID" value="VFT98644.1"/>
    <property type="molecule type" value="Genomic_DNA"/>
</dbReference>
<reference evidence="8" key="2">
    <citation type="submission" date="2019-06" db="EMBL/GenBank/DDBJ databases">
        <title>Genomics analysis of Aphanomyces spp. identifies a new class of oomycete effector associated with host adaptation.</title>
        <authorList>
            <person name="Gaulin E."/>
        </authorList>
    </citation>
    <scope>NUCLEOTIDE SEQUENCE</scope>
    <source>
        <strain evidence="8">CBS 578.67</strain>
    </source>
</reference>
<name>A0A485LKA8_9STRA</name>
<dbReference type="Proteomes" id="UP000332933">
    <property type="component" value="Unassembled WGS sequence"/>
</dbReference>
<keyword evidence="3" id="KW-1003">Cell membrane</keyword>
<feature type="transmembrane region" description="Helical" evidence="7">
    <location>
        <begin position="107"/>
        <end position="131"/>
    </location>
</feature>
<evidence type="ECO:0000256" key="7">
    <source>
        <dbReference type="RuleBase" id="RU361216"/>
    </source>
</evidence>
<comment type="similarity">
    <text evidence="7">Belongs to the dicarboxylate/amino acid:cation symporter (DAACS) (TC 2.A.23) family.</text>
</comment>
<dbReference type="InterPro" id="IPR036458">
    <property type="entry name" value="Na:dicarbo_symporter_sf"/>
</dbReference>
<dbReference type="PRINTS" id="PR00173">
    <property type="entry name" value="EDTRNSPORT"/>
</dbReference>
<dbReference type="PANTHER" id="PTHR42865:SF7">
    <property type="entry name" value="PROTON_GLUTAMATE-ASPARTATE SYMPORTER"/>
    <property type="match status" value="1"/>
</dbReference>
<dbReference type="InterPro" id="IPR001991">
    <property type="entry name" value="Na-dicarboxylate_symporter"/>
</dbReference>
<feature type="transmembrane region" description="Helical" evidence="7">
    <location>
        <begin position="269"/>
        <end position="286"/>
    </location>
</feature>
<evidence type="ECO:0000256" key="3">
    <source>
        <dbReference type="ARBA" id="ARBA00022475"/>
    </source>
</evidence>
<evidence type="ECO:0000313" key="9">
    <source>
        <dbReference type="EMBL" id="VFT98644.1"/>
    </source>
</evidence>
<keyword evidence="10" id="KW-1185">Reference proteome</keyword>
<evidence type="ECO:0000256" key="5">
    <source>
        <dbReference type="ARBA" id="ARBA00022989"/>
    </source>
</evidence>